<name>A0ABQ6FHA1_9RHOO</name>
<comment type="cofactor">
    <cofactor evidence="1">
        <name>Mg(2+)</name>
        <dbReference type="ChEBI" id="CHEBI:18420"/>
    </cofactor>
</comment>
<keyword evidence="9" id="KW-1185">Reference proteome</keyword>
<dbReference type="Gene3D" id="3.90.1560.10">
    <property type="entry name" value="ComB-like"/>
    <property type="match status" value="1"/>
</dbReference>
<evidence type="ECO:0000256" key="5">
    <source>
        <dbReference type="ARBA" id="ARBA00022801"/>
    </source>
</evidence>
<comment type="similarity">
    <text evidence="2">Belongs to the ComB family.</text>
</comment>
<dbReference type="InterPro" id="IPR036702">
    <property type="entry name" value="ComB-like_sf"/>
</dbReference>
<dbReference type="InterPro" id="IPR005238">
    <property type="entry name" value="ComB-like"/>
</dbReference>
<dbReference type="Pfam" id="PF04029">
    <property type="entry name" value="2-ph_phosp"/>
    <property type="match status" value="1"/>
</dbReference>
<dbReference type="PANTHER" id="PTHR37311:SF1">
    <property type="entry name" value="2-PHOSPHOSULFOLACTATE PHOSPHATASE-RELATED"/>
    <property type="match status" value="1"/>
</dbReference>
<proteinExistence type="inferred from homology"/>
<comment type="caution">
    <text evidence="8">The sequence shown here is derived from an EMBL/GenBank/DDBJ whole genome shotgun (WGS) entry which is preliminary data.</text>
</comment>
<organism evidence="8 9">
    <name type="scientific">Zoogloea oryzae</name>
    <dbReference type="NCBI Taxonomy" id="310767"/>
    <lineage>
        <taxon>Bacteria</taxon>
        <taxon>Pseudomonadati</taxon>
        <taxon>Pseudomonadota</taxon>
        <taxon>Betaproteobacteria</taxon>
        <taxon>Rhodocyclales</taxon>
        <taxon>Zoogloeaceae</taxon>
        <taxon>Zoogloea</taxon>
    </lineage>
</organism>
<evidence type="ECO:0000256" key="4">
    <source>
        <dbReference type="ARBA" id="ARBA00021948"/>
    </source>
</evidence>
<evidence type="ECO:0000256" key="1">
    <source>
        <dbReference type="ARBA" id="ARBA00001946"/>
    </source>
</evidence>
<dbReference type="EC" id="3.1.3.71" evidence="3"/>
<evidence type="ECO:0000313" key="9">
    <source>
        <dbReference type="Proteomes" id="UP001157167"/>
    </source>
</evidence>
<accession>A0ABQ6FHA1</accession>
<reference evidence="9" key="1">
    <citation type="journal article" date="2019" name="Int. J. Syst. Evol. Microbiol.">
        <title>The Global Catalogue of Microorganisms (GCM) 10K type strain sequencing project: providing services to taxonomists for standard genome sequencing and annotation.</title>
        <authorList>
            <consortium name="The Broad Institute Genomics Platform"/>
            <consortium name="The Broad Institute Genome Sequencing Center for Infectious Disease"/>
            <person name="Wu L."/>
            <person name="Ma J."/>
        </authorList>
    </citation>
    <scope>NUCLEOTIDE SEQUENCE [LARGE SCALE GENOMIC DNA]</scope>
    <source>
        <strain evidence="9">NBRC 102407</strain>
    </source>
</reference>
<dbReference type="PANTHER" id="PTHR37311">
    <property type="entry name" value="2-PHOSPHOSULFOLACTATE PHOSPHATASE-RELATED"/>
    <property type="match status" value="1"/>
</dbReference>
<evidence type="ECO:0000256" key="3">
    <source>
        <dbReference type="ARBA" id="ARBA00012953"/>
    </source>
</evidence>
<evidence type="ECO:0000256" key="7">
    <source>
        <dbReference type="ARBA" id="ARBA00033711"/>
    </source>
</evidence>
<keyword evidence="5" id="KW-0378">Hydrolase</keyword>
<evidence type="ECO:0000256" key="2">
    <source>
        <dbReference type="ARBA" id="ARBA00009997"/>
    </source>
</evidence>
<dbReference type="EMBL" id="BSPX01000072">
    <property type="protein sequence ID" value="GLT24090.1"/>
    <property type="molecule type" value="Genomic_DNA"/>
</dbReference>
<dbReference type="SUPFAM" id="SSF142823">
    <property type="entry name" value="ComB-like"/>
    <property type="match status" value="1"/>
</dbReference>
<dbReference type="Proteomes" id="UP001157167">
    <property type="component" value="Unassembled WGS sequence"/>
</dbReference>
<gene>
    <name evidence="8" type="primary">comB</name>
    <name evidence="8" type="ORF">GCM10007933_35620</name>
</gene>
<evidence type="ECO:0000313" key="8">
    <source>
        <dbReference type="EMBL" id="GLT24090.1"/>
    </source>
</evidence>
<comment type="catalytic activity">
    <reaction evidence="7">
        <text>(2R)-O-phospho-3-sulfolactate + H2O = (2R)-3-sulfolactate + phosphate</text>
        <dbReference type="Rhea" id="RHEA:23416"/>
        <dbReference type="ChEBI" id="CHEBI:15377"/>
        <dbReference type="ChEBI" id="CHEBI:15597"/>
        <dbReference type="ChEBI" id="CHEBI:43474"/>
        <dbReference type="ChEBI" id="CHEBI:58738"/>
        <dbReference type="EC" id="3.1.3.71"/>
    </reaction>
</comment>
<evidence type="ECO:0000256" key="6">
    <source>
        <dbReference type="ARBA" id="ARBA00022842"/>
    </source>
</evidence>
<sequence length="242" mass="26126">MTQPDRLAQFPAAAMKFLRVYLNRLQNLPDAHDTVVVIDVLRSFTTAAVALHRGATAIYPVEGVSAGIVLAGQLDRAVSVGAIEGGDPAPGFEYGNSPAALLTADLAGRPVVMSTAAGVRGLQRFRQARQLYAASLVCARATAEAIRRSGAEEVCFVITGEWVDRDGDEDVACADFIEALLRGEPVVPADFARRVRESDFGRRFVAGTWPNLPLADLELAAQVDRFDFAMPVVREGERMLIR</sequence>
<keyword evidence="6" id="KW-0460">Magnesium</keyword>
<protein>
    <recommendedName>
        <fullName evidence="4">Probable 2-phosphosulfolactate phosphatase</fullName>
        <ecNumber evidence="3">3.1.3.71</ecNumber>
    </recommendedName>
</protein>